<keyword evidence="2" id="KW-1185">Reference proteome</keyword>
<evidence type="ECO:0000313" key="1">
    <source>
        <dbReference type="EMBL" id="GGX83689.1"/>
    </source>
</evidence>
<name>A0ABQ2YJ87_9ACTN</name>
<dbReference type="EMBL" id="BMUT01000006">
    <property type="protein sequence ID" value="GGX83689.1"/>
    <property type="molecule type" value="Genomic_DNA"/>
</dbReference>
<sequence length="139" mass="15580">MRIDEISSWLDGRHGACAGSVALSGEFDAYLCTLPWAGSGIDWREIPHRSLALEGVSDDAAVEWARQTPMALHDHVLLIDSASEPGVVCRFEDAVRDFELLSHRPELYMCGADLVDGEVRPAFDRFVERRFFMTLNARL</sequence>
<accession>A0ABQ2YJ87</accession>
<reference evidence="2" key="1">
    <citation type="journal article" date="2019" name="Int. J. Syst. Evol. Microbiol.">
        <title>The Global Catalogue of Microorganisms (GCM) 10K type strain sequencing project: providing services to taxonomists for standard genome sequencing and annotation.</title>
        <authorList>
            <consortium name="The Broad Institute Genomics Platform"/>
            <consortium name="The Broad Institute Genome Sequencing Center for Infectious Disease"/>
            <person name="Wu L."/>
            <person name="Ma J."/>
        </authorList>
    </citation>
    <scope>NUCLEOTIDE SEQUENCE [LARGE SCALE GENOMIC DNA]</scope>
    <source>
        <strain evidence="2">JCM 4586</strain>
    </source>
</reference>
<gene>
    <name evidence="1" type="ORF">GCM10010324_31580</name>
</gene>
<organism evidence="1 2">
    <name type="scientific">Streptomyces hiroshimensis</name>
    <dbReference type="NCBI Taxonomy" id="66424"/>
    <lineage>
        <taxon>Bacteria</taxon>
        <taxon>Bacillati</taxon>
        <taxon>Actinomycetota</taxon>
        <taxon>Actinomycetes</taxon>
        <taxon>Kitasatosporales</taxon>
        <taxon>Streptomycetaceae</taxon>
        <taxon>Streptomyces</taxon>
    </lineage>
</organism>
<protein>
    <submittedName>
        <fullName evidence="1">Uncharacterized protein</fullName>
    </submittedName>
</protein>
<comment type="caution">
    <text evidence="1">The sequence shown here is derived from an EMBL/GenBank/DDBJ whole genome shotgun (WGS) entry which is preliminary data.</text>
</comment>
<dbReference type="RefSeq" id="WP_190022303.1">
    <property type="nucleotide sequence ID" value="NZ_BMUT01000006.1"/>
</dbReference>
<evidence type="ECO:0000313" key="2">
    <source>
        <dbReference type="Proteomes" id="UP000659223"/>
    </source>
</evidence>
<proteinExistence type="predicted"/>
<dbReference type="Proteomes" id="UP000659223">
    <property type="component" value="Unassembled WGS sequence"/>
</dbReference>